<dbReference type="GO" id="GO:0004821">
    <property type="term" value="F:histidine-tRNA ligase activity"/>
    <property type="evidence" value="ECO:0007669"/>
    <property type="project" value="UniProtKB-UniRule"/>
</dbReference>
<keyword evidence="7" id="KW-0648">Protein biosynthesis</keyword>
<evidence type="ECO:0000256" key="3">
    <source>
        <dbReference type="ARBA" id="ARBA00017399"/>
    </source>
</evidence>
<dbReference type="Pfam" id="PF13393">
    <property type="entry name" value="tRNA-synt_His"/>
    <property type="match status" value="1"/>
</dbReference>
<dbReference type="PROSITE" id="PS50862">
    <property type="entry name" value="AA_TRNA_LIGASE_II"/>
    <property type="match status" value="1"/>
</dbReference>
<dbReference type="GO" id="GO:0005737">
    <property type="term" value="C:cytoplasm"/>
    <property type="evidence" value="ECO:0007669"/>
    <property type="project" value="UniProtKB-UniRule"/>
</dbReference>
<evidence type="ECO:0000256" key="8">
    <source>
        <dbReference type="ARBA" id="ARBA00023146"/>
    </source>
</evidence>
<dbReference type="Proteomes" id="UP000029507">
    <property type="component" value="Chromosome"/>
</dbReference>
<dbReference type="OrthoDB" id="9800814at2"/>
<feature type="binding site" evidence="11">
    <location>
        <begin position="78"/>
        <end position="80"/>
    </location>
    <ligand>
        <name>L-histidine</name>
        <dbReference type="ChEBI" id="CHEBI:57595"/>
    </ligand>
</feature>
<evidence type="ECO:0000313" key="14">
    <source>
        <dbReference type="Proteomes" id="UP000029507"/>
    </source>
</evidence>
<sequence>MQNVKGTYDFFGKEQALRRKVQTTLQEVFERYDFDSMDTTILNELELLTSKYAGGDEILKEMYQLSDQGSRRLGLRYDLTIPFAKVIALNPSIEFPYKRYEMGKVFRDGPVKRGRLREFLQCDADVVGIAGPEAEAELMQLAVEVFKRLEIPITLRWNNRRFLGEVLESIGVPSDEWLSVMLTLDKLKKIGLDGVMQELRSKGLDAQTAAAIMELIQLDNPAFEDVSGMYGIQDKPGAQEVRSLQALIEQIGLAEIGRFDLFLSRGLSFYTGTVYEIFDASGTFSSSLGAGGRYDAIIGQLVGREDIQYPTVGISFGMESIMEMLANRPVQTKGAIVTVIPIGDTVAEVLKSAALLRANGIRTSMDTSGRKLKKSLAAASSRGIRYVMLIGENEASLGQVRLKDMTGMTETVLTLDEAITIISDQTDRS</sequence>
<dbReference type="HOGENOM" id="CLU_025113_3_0_9"/>
<dbReference type="KEGG" id="pste:PSTEL_26545"/>
<dbReference type="STRING" id="169760.PSTEL_26545"/>
<dbReference type="GO" id="GO:0006427">
    <property type="term" value="P:histidyl-tRNA aminoacylation"/>
    <property type="evidence" value="ECO:0007669"/>
    <property type="project" value="UniProtKB-UniRule"/>
</dbReference>
<comment type="catalytic activity">
    <reaction evidence="9">
        <text>tRNA(His) + L-histidine + ATP = L-histidyl-tRNA(His) + AMP + diphosphate + H(+)</text>
        <dbReference type="Rhea" id="RHEA:17313"/>
        <dbReference type="Rhea" id="RHEA-COMP:9665"/>
        <dbReference type="Rhea" id="RHEA-COMP:9689"/>
        <dbReference type="ChEBI" id="CHEBI:15378"/>
        <dbReference type="ChEBI" id="CHEBI:30616"/>
        <dbReference type="ChEBI" id="CHEBI:33019"/>
        <dbReference type="ChEBI" id="CHEBI:57595"/>
        <dbReference type="ChEBI" id="CHEBI:78442"/>
        <dbReference type="ChEBI" id="CHEBI:78527"/>
        <dbReference type="ChEBI" id="CHEBI:456215"/>
        <dbReference type="EC" id="6.1.1.21"/>
    </reaction>
</comment>
<gene>
    <name evidence="13" type="ORF">PSTEL_26545</name>
</gene>
<evidence type="ECO:0000256" key="5">
    <source>
        <dbReference type="ARBA" id="ARBA00022741"/>
    </source>
</evidence>
<dbReference type="CDD" id="cd00773">
    <property type="entry name" value="HisRS-like_core"/>
    <property type="match status" value="1"/>
</dbReference>
<evidence type="ECO:0000256" key="7">
    <source>
        <dbReference type="ARBA" id="ARBA00022917"/>
    </source>
</evidence>
<evidence type="ECO:0000256" key="6">
    <source>
        <dbReference type="ARBA" id="ARBA00022840"/>
    </source>
</evidence>
<dbReference type="SUPFAM" id="SSF52954">
    <property type="entry name" value="Class II aaRS ABD-related"/>
    <property type="match status" value="1"/>
</dbReference>
<dbReference type="EC" id="6.1.1.21" evidence="2 10"/>
<reference evidence="13 14" key="1">
    <citation type="submission" date="2014-08" db="EMBL/GenBank/DDBJ databases">
        <title>Comparative genomics of the Paenibacillus odorifer group.</title>
        <authorList>
            <person name="den Bakker H.C."/>
            <person name="Tsai Y.-C."/>
            <person name="Martin N."/>
            <person name="Korlach J."/>
            <person name="Wiedmann M."/>
        </authorList>
    </citation>
    <scope>NUCLEOTIDE SEQUENCE [LARGE SCALE GENOMIC DNA]</scope>
    <source>
        <strain evidence="13 14">DSM 14472</strain>
    </source>
</reference>
<feature type="binding site" evidence="11">
    <location>
        <position position="125"/>
    </location>
    <ligand>
        <name>L-histidine</name>
        <dbReference type="ChEBI" id="CHEBI:57595"/>
    </ligand>
</feature>
<dbReference type="InterPro" id="IPR004154">
    <property type="entry name" value="Anticodon-bd"/>
</dbReference>
<dbReference type="AlphaFoldDB" id="A0A089NB92"/>
<dbReference type="InterPro" id="IPR015807">
    <property type="entry name" value="His-tRNA-ligase"/>
</dbReference>
<keyword evidence="8 13" id="KW-0436">Ligase</keyword>
<dbReference type="InterPro" id="IPR004516">
    <property type="entry name" value="HisRS/HisZ"/>
</dbReference>
<feature type="binding site" evidence="11">
    <location>
        <position position="121"/>
    </location>
    <ligand>
        <name>L-histidine</name>
        <dbReference type="ChEBI" id="CHEBI:57595"/>
    </ligand>
</feature>
<comment type="similarity">
    <text evidence="1">Belongs to the class-II aminoacyl-tRNA synthetase family.</text>
</comment>
<dbReference type="InterPro" id="IPR045864">
    <property type="entry name" value="aa-tRNA-synth_II/BPL/LPL"/>
</dbReference>
<dbReference type="SUPFAM" id="SSF55681">
    <property type="entry name" value="Class II aaRS and biotin synthetases"/>
    <property type="match status" value="1"/>
</dbReference>
<keyword evidence="8 13" id="KW-0030">Aminoacyl-tRNA synthetase</keyword>
<dbReference type="RefSeq" id="WP_038699738.1">
    <property type="nucleotide sequence ID" value="NZ_CP009286.1"/>
</dbReference>
<dbReference type="PIRSF" id="PIRSF001549">
    <property type="entry name" value="His-tRNA_synth"/>
    <property type="match status" value="1"/>
</dbReference>
<evidence type="ECO:0000256" key="10">
    <source>
        <dbReference type="NCBIfam" id="TIGR00442"/>
    </source>
</evidence>
<feature type="domain" description="Aminoacyl-transfer RNA synthetases class-II family profile" evidence="12">
    <location>
        <begin position="1"/>
        <end position="341"/>
    </location>
</feature>
<evidence type="ECO:0000313" key="13">
    <source>
        <dbReference type="EMBL" id="AIQ66144.1"/>
    </source>
</evidence>
<keyword evidence="14" id="KW-1185">Reference proteome</keyword>
<keyword evidence="5" id="KW-0547">Nucleotide-binding</keyword>
<dbReference type="GO" id="GO:0140096">
    <property type="term" value="F:catalytic activity, acting on a protein"/>
    <property type="evidence" value="ECO:0007669"/>
    <property type="project" value="UniProtKB-ARBA"/>
</dbReference>
<dbReference type="EMBL" id="CP009286">
    <property type="protein sequence ID" value="AIQ66144.1"/>
    <property type="molecule type" value="Genomic_DNA"/>
</dbReference>
<dbReference type="Gene3D" id="3.30.930.10">
    <property type="entry name" value="Bira Bifunctional Protein, Domain 2"/>
    <property type="match status" value="1"/>
</dbReference>
<name>A0A089NB92_9BACL</name>
<keyword evidence="4" id="KW-0963">Cytoplasm</keyword>
<proteinExistence type="inferred from homology"/>
<dbReference type="InterPro" id="IPR041715">
    <property type="entry name" value="HisRS-like_core"/>
</dbReference>
<evidence type="ECO:0000259" key="12">
    <source>
        <dbReference type="PROSITE" id="PS50862"/>
    </source>
</evidence>
<feature type="binding site" evidence="11">
    <location>
        <position position="265"/>
    </location>
    <ligand>
        <name>L-histidine</name>
        <dbReference type="ChEBI" id="CHEBI:57595"/>
    </ligand>
</feature>
<dbReference type="NCBIfam" id="NF009085">
    <property type="entry name" value="PRK12420.1"/>
    <property type="match status" value="1"/>
</dbReference>
<dbReference type="PANTHER" id="PTHR11476">
    <property type="entry name" value="HISTIDYL-TRNA SYNTHETASE"/>
    <property type="match status" value="1"/>
</dbReference>
<organism evidence="13 14">
    <name type="scientific">Paenibacillus stellifer</name>
    <dbReference type="NCBI Taxonomy" id="169760"/>
    <lineage>
        <taxon>Bacteria</taxon>
        <taxon>Bacillati</taxon>
        <taxon>Bacillota</taxon>
        <taxon>Bacilli</taxon>
        <taxon>Bacillales</taxon>
        <taxon>Paenibacillaceae</taxon>
        <taxon>Paenibacillus</taxon>
    </lineage>
</organism>
<dbReference type="InterPro" id="IPR036621">
    <property type="entry name" value="Anticodon-bd_dom_sf"/>
</dbReference>
<evidence type="ECO:0000256" key="4">
    <source>
        <dbReference type="ARBA" id="ARBA00022490"/>
    </source>
</evidence>
<evidence type="ECO:0000256" key="2">
    <source>
        <dbReference type="ARBA" id="ARBA00012815"/>
    </source>
</evidence>
<evidence type="ECO:0000256" key="11">
    <source>
        <dbReference type="PIRSR" id="PIRSR001549-1"/>
    </source>
</evidence>
<protein>
    <recommendedName>
        <fullName evidence="3 10">Histidine--tRNA ligase</fullName>
        <ecNumber evidence="2 10">6.1.1.21</ecNumber>
    </recommendedName>
</protein>
<dbReference type="GO" id="GO:0005524">
    <property type="term" value="F:ATP binding"/>
    <property type="evidence" value="ECO:0007669"/>
    <property type="project" value="UniProtKB-KW"/>
</dbReference>
<dbReference type="GO" id="GO:0016740">
    <property type="term" value="F:transferase activity"/>
    <property type="evidence" value="ECO:0007669"/>
    <property type="project" value="UniProtKB-ARBA"/>
</dbReference>
<dbReference type="InterPro" id="IPR006195">
    <property type="entry name" value="aa-tRNA-synth_II"/>
</dbReference>
<accession>A0A089NB92</accession>
<dbReference type="Gene3D" id="3.40.50.800">
    <property type="entry name" value="Anticodon-binding domain"/>
    <property type="match status" value="1"/>
</dbReference>
<feature type="binding site" evidence="11">
    <location>
        <position position="107"/>
    </location>
    <ligand>
        <name>L-histidine</name>
        <dbReference type="ChEBI" id="CHEBI:57595"/>
    </ligand>
</feature>
<evidence type="ECO:0000256" key="9">
    <source>
        <dbReference type="ARBA" id="ARBA00047639"/>
    </source>
</evidence>
<dbReference type="NCBIfam" id="TIGR00442">
    <property type="entry name" value="hisS"/>
    <property type="match status" value="1"/>
</dbReference>
<dbReference type="Pfam" id="PF03129">
    <property type="entry name" value="HGTP_anticodon"/>
    <property type="match status" value="1"/>
</dbReference>
<keyword evidence="6" id="KW-0067">ATP-binding</keyword>
<dbReference type="PANTHER" id="PTHR11476:SF7">
    <property type="entry name" value="HISTIDINE--TRNA LIGASE"/>
    <property type="match status" value="1"/>
</dbReference>
<evidence type="ECO:0000256" key="1">
    <source>
        <dbReference type="ARBA" id="ARBA00008226"/>
    </source>
</evidence>